<dbReference type="Proteomes" id="UP000812966">
    <property type="component" value="Unassembled WGS sequence"/>
</dbReference>
<evidence type="ECO:0008006" key="4">
    <source>
        <dbReference type="Google" id="ProtNLM"/>
    </source>
</evidence>
<comment type="caution">
    <text evidence="2">The sequence shown here is derived from an EMBL/GenBank/DDBJ whole genome shotgun (WGS) entry which is preliminary data.</text>
</comment>
<dbReference type="Gene3D" id="3.20.20.70">
    <property type="entry name" value="Aldolase class I"/>
    <property type="match status" value="1"/>
</dbReference>
<protein>
    <recommendedName>
        <fullName evidence="4">Transaldolase</fullName>
    </recommendedName>
</protein>
<keyword evidence="1" id="KW-0704">Schiff base</keyword>
<dbReference type="GO" id="GO:0005975">
    <property type="term" value="P:carbohydrate metabolic process"/>
    <property type="evidence" value="ECO:0007669"/>
    <property type="project" value="InterPro"/>
</dbReference>
<accession>A0A8K0NTC8</accession>
<dbReference type="InterPro" id="IPR001585">
    <property type="entry name" value="TAL/FSA"/>
</dbReference>
<sequence length="367" mass="41088">MAVDCEMPSPYRRSLLHKLEEGFNVDVDSIDPSAAKAMPFKPHNQTSNQFIVGQALSRPENQELIIETVKEFEARGWEYVLDRVSVRLCRQNIPNLLDRVLLQTSPRFAYDTEATIDHARRFASMFEEEGIDRTRFCLKIPTTGPGMAAATILNQEGIRTLGTMVFCLPQAVGASQAGCLYISPYYNELAALLDKSLHVEYQDTATQHPMSYRVRQMIETYAKLARESGKEQPGIIVAAMTTVKEVVAVAELQAFGVTLFPDLLVELAETKDESLPPSVPRGEYSYLDLGPTPERLVGLCQSDPLSNQPFDARRDYTQVDLLANDGKALDQAVEEDEASRKRLEYAIRFFIEAEERAKAVIEGLMQG</sequence>
<dbReference type="SUPFAM" id="SSF51569">
    <property type="entry name" value="Aldolase"/>
    <property type="match status" value="1"/>
</dbReference>
<dbReference type="GO" id="GO:0004801">
    <property type="term" value="F:transaldolase activity"/>
    <property type="evidence" value="ECO:0007669"/>
    <property type="project" value="TreeGrafter"/>
</dbReference>
<reference evidence="2" key="1">
    <citation type="submission" date="2020-04" db="EMBL/GenBank/DDBJ databases">
        <title>Analysis of mating type loci in Filobasidium floriforme.</title>
        <authorList>
            <person name="Nowrousian M."/>
        </authorList>
    </citation>
    <scope>NUCLEOTIDE SEQUENCE</scope>
    <source>
        <strain evidence="2">CBS 6242</strain>
    </source>
</reference>
<dbReference type="PANTHER" id="PTHR10683">
    <property type="entry name" value="TRANSALDOLASE"/>
    <property type="match status" value="1"/>
</dbReference>
<organism evidence="2 3">
    <name type="scientific">Filobasidium floriforme</name>
    <dbReference type="NCBI Taxonomy" id="5210"/>
    <lineage>
        <taxon>Eukaryota</taxon>
        <taxon>Fungi</taxon>
        <taxon>Dikarya</taxon>
        <taxon>Basidiomycota</taxon>
        <taxon>Agaricomycotina</taxon>
        <taxon>Tremellomycetes</taxon>
        <taxon>Filobasidiales</taxon>
        <taxon>Filobasidiaceae</taxon>
        <taxon>Filobasidium</taxon>
    </lineage>
</organism>
<name>A0A8K0NTC8_9TREE</name>
<proteinExistence type="predicted"/>
<evidence type="ECO:0000256" key="1">
    <source>
        <dbReference type="ARBA" id="ARBA00023270"/>
    </source>
</evidence>
<gene>
    <name evidence="2" type="ORF">FFLO_00728</name>
</gene>
<evidence type="ECO:0000313" key="2">
    <source>
        <dbReference type="EMBL" id="KAG7571376.1"/>
    </source>
</evidence>
<dbReference type="GO" id="GO:0009052">
    <property type="term" value="P:pentose-phosphate shunt, non-oxidative branch"/>
    <property type="evidence" value="ECO:0007669"/>
    <property type="project" value="TreeGrafter"/>
</dbReference>
<dbReference type="PANTHER" id="PTHR10683:SF39">
    <property type="entry name" value="TRANSALDOLASE"/>
    <property type="match status" value="1"/>
</dbReference>
<keyword evidence="3" id="KW-1185">Reference proteome</keyword>
<dbReference type="InterPro" id="IPR013785">
    <property type="entry name" value="Aldolase_TIM"/>
</dbReference>
<dbReference type="EMBL" id="JABELV010000008">
    <property type="protein sequence ID" value="KAG7571376.1"/>
    <property type="molecule type" value="Genomic_DNA"/>
</dbReference>
<evidence type="ECO:0000313" key="3">
    <source>
        <dbReference type="Proteomes" id="UP000812966"/>
    </source>
</evidence>
<dbReference type="AlphaFoldDB" id="A0A8K0NTC8"/>
<dbReference type="Pfam" id="PF00923">
    <property type="entry name" value="TAL_FSA"/>
    <property type="match status" value="1"/>
</dbReference>
<dbReference type="OrthoDB" id="1711136at2759"/>